<dbReference type="EMBL" id="MU273574">
    <property type="protein sequence ID" value="KAI0031593.1"/>
    <property type="molecule type" value="Genomic_DNA"/>
</dbReference>
<reference evidence="1" key="1">
    <citation type="submission" date="2021-02" db="EMBL/GenBank/DDBJ databases">
        <authorList>
            <consortium name="DOE Joint Genome Institute"/>
            <person name="Ahrendt S."/>
            <person name="Looney B.P."/>
            <person name="Miyauchi S."/>
            <person name="Morin E."/>
            <person name="Drula E."/>
            <person name="Courty P.E."/>
            <person name="Chicoki N."/>
            <person name="Fauchery L."/>
            <person name="Kohler A."/>
            <person name="Kuo A."/>
            <person name="Labutti K."/>
            <person name="Pangilinan J."/>
            <person name="Lipzen A."/>
            <person name="Riley R."/>
            <person name="Andreopoulos W."/>
            <person name="He G."/>
            <person name="Johnson J."/>
            <person name="Barry K.W."/>
            <person name="Grigoriev I.V."/>
            <person name="Nagy L."/>
            <person name="Hibbett D."/>
            <person name="Henrissat B."/>
            <person name="Matheny P.B."/>
            <person name="Labbe J."/>
            <person name="Martin F."/>
        </authorList>
    </citation>
    <scope>NUCLEOTIDE SEQUENCE</scope>
    <source>
        <strain evidence="1">EC-137</strain>
    </source>
</reference>
<accession>A0ACB8QJ28</accession>
<gene>
    <name evidence="1" type="ORF">K488DRAFT_86666</name>
</gene>
<reference evidence="1" key="2">
    <citation type="journal article" date="2022" name="New Phytol.">
        <title>Evolutionary transition to the ectomycorrhizal habit in the genomes of a hyperdiverse lineage of mushroom-forming fungi.</title>
        <authorList>
            <person name="Looney B."/>
            <person name="Miyauchi S."/>
            <person name="Morin E."/>
            <person name="Drula E."/>
            <person name="Courty P.E."/>
            <person name="Kohler A."/>
            <person name="Kuo A."/>
            <person name="LaButti K."/>
            <person name="Pangilinan J."/>
            <person name="Lipzen A."/>
            <person name="Riley R."/>
            <person name="Andreopoulos W."/>
            <person name="He G."/>
            <person name="Johnson J."/>
            <person name="Nolan M."/>
            <person name="Tritt A."/>
            <person name="Barry K.W."/>
            <person name="Grigoriev I.V."/>
            <person name="Nagy L.G."/>
            <person name="Hibbett D."/>
            <person name="Henrissat B."/>
            <person name="Matheny P.B."/>
            <person name="Labbe J."/>
            <person name="Martin F.M."/>
        </authorList>
    </citation>
    <scope>NUCLEOTIDE SEQUENCE</scope>
    <source>
        <strain evidence="1">EC-137</strain>
    </source>
</reference>
<organism evidence="1 2">
    <name type="scientific">Vararia minispora EC-137</name>
    <dbReference type="NCBI Taxonomy" id="1314806"/>
    <lineage>
        <taxon>Eukaryota</taxon>
        <taxon>Fungi</taxon>
        <taxon>Dikarya</taxon>
        <taxon>Basidiomycota</taxon>
        <taxon>Agaricomycotina</taxon>
        <taxon>Agaricomycetes</taxon>
        <taxon>Russulales</taxon>
        <taxon>Lachnocladiaceae</taxon>
        <taxon>Vararia</taxon>
    </lineage>
</organism>
<evidence type="ECO:0000313" key="1">
    <source>
        <dbReference type="EMBL" id="KAI0031593.1"/>
    </source>
</evidence>
<evidence type="ECO:0000313" key="2">
    <source>
        <dbReference type="Proteomes" id="UP000814128"/>
    </source>
</evidence>
<protein>
    <submittedName>
        <fullName evidence="1">Uncharacterized protein</fullName>
    </submittedName>
</protein>
<dbReference type="Proteomes" id="UP000814128">
    <property type="component" value="Unassembled WGS sequence"/>
</dbReference>
<proteinExistence type="predicted"/>
<comment type="caution">
    <text evidence="1">The sequence shown here is derived from an EMBL/GenBank/DDBJ whole genome shotgun (WGS) entry which is preliminary data.</text>
</comment>
<sequence length="512" mass="53175">MSAIVASNASASPLITNNMSTGSNDGGVIAGGVIAGLVLFAGAIWFLYYRERRQHRGRQTADLTSGSNSGKVGDYSEKDKSIHPDIQPALPVSGLSDSSIDKSLSPSPDTLATDPSSVSVPVSIPVPAPAAGLPARSVPSLTRAVSQHTLPDARPWPPASILRRPSRREPDARQPPDMRRNPSIRFQDPPPVSHPPRPLHLVGSPAESPASTPSLAPETVFDPPEVTALRPEIPILVDSPPGLGGGSLSLTAPLPAYSPVPAYASAPIRPVPAHLPANPKAYFTVTGSAAAPTHPYEAGPVPAHFDPSEPSGIPGQPPSSPRRSEYLRPNPSRVSLLLPGPYEEGAFQVVSNMFSDPPSPTLGGASSIHSPVPTSTRSPLPSASLRLSSPPTGPRTSSPTGDAMLRPPPPPTAFARMSQSSPAPSLRRSLSTATSRAARPGLPTSPRPMRSPSVSARSSTSQLDGVGSALLSRSASAHETRTLQQHRASGSGTSDGAPPMLWRYPTAHVRGT</sequence>
<keyword evidence="2" id="KW-1185">Reference proteome</keyword>
<name>A0ACB8QJ28_9AGAM</name>